<reference evidence="5" key="1">
    <citation type="submission" date="2024-05" db="EMBL/GenBank/DDBJ databases">
        <authorList>
            <person name="Cai S.Y."/>
            <person name="Jin L.M."/>
            <person name="Li H.R."/>
        </authorList>
    </citation>
    <scope>NUCLEOTIDE SEQUENCE</scope>
    <source>
        <strain evidence="5">A5-74</strain>
    </source>
</reference>
<dbReference type="InterPro" id="IPR005674">
    <property type="entry name" value="CocE/Ser_esterase"/>
</dbReference>
<dbReference type="Pfam" id="PF08530">
    <property type="entry name" value="PepX_C"/>
    <property type="match status" value="1"/>
</dbReference>
<dbReference type="SMART" id="SM00939">
    <property type="entry name" value="PepX_C"/>
    <property type="match status" value="1"/>
</dbReference>
<evidence type="ECO:0000256" key="2">
    <source>
        <dbReference type="SAM" id="MobiDB-lite"/>
    </source>
</evidence>
<feature type="chain" id="PRO_5043627660" evidence="3">
    <location>
        <begin position="29"/>
        <end position="584"/>
    </location>
</feature>
<protein>
    <submittedName>
        <fullName evidence="5">CocE/NonD family hydrolase</fullName>
    </submittedName>
</protein>
<keyword evidence="3" id="KW-0732">Signal</keyword>
<dbReference type="InterPro" id="IPR000383">
    <property type="entry name" value="Xaa-Pro-like_dom"/>
</dbReference>
<dbReference type="EMBL" id="CP159218">
    <property type="protein sequence ID" value="XCG65215.1"/>
    <property type="molecule type" value="Genomic_DNA"/>
</dbReference>
<dbReference type="SUPFAM" id="SSF53474">
    <property type="entry name" value="alpha/beta-Hydrolases"/>
    <property type="match status" value="1"/>
</dbReference>
<dbReference type="InterPro" id="IPR013736">
    <property type="entry name" value="Xaa-Pro_dipept_C"/>
</dbReference>
<proteinExistence type="predicted"/>
<sequence>MNRSRTALWAAPVLMATCALTGAAAAGAAGPAVPTSGAVASDVIAVTHAQNDRVPEGASWTQHYFPSSDGSDTELHADVLLPEGLVKGEKVPVILSVGSYYGHAGQNYPEGFTHTGPSDRFSDLIEDADLFARGYALVMVDSRGFGGSSGCLELAGRGQQADVRAAIDWSADQRWSTGSVGMYGKSYDAITGLVGNNLDQDALKAVVAQEPIWDVSRNFRSNGVPRTTIVEVPNVYNASAASPQMPDDEPRYLANAGYELTHPECLQKNSVDARTSDPQSEYWRSQDLSRQAKGSDTPLFVTQGFIEWNTEAEGMQEFLANHQGPERGWLGQWDHVRGNDRTPDGQLEMGREGWFAEVMSFYDQYLKGIAPTSEYPAYSIQDSTGTWRAQDTWPAADSRVTLPVGRGSYLDDGRESGTDSKNSFITRSEPLDKATRITGTPRISLNAVGQGNVMVKLHDVAPDGTAVIFDEQVSLLSSGRTNFDLRSTDWTLAAGHSLAVEIGTITPDPFPLSAEFGPGNGWLGTPSQKRITVTRAQLRVALDNPADDTPTAGGRSPYLDVYLAQKTGELPTGTATVTIPASTG</sequence>
<feature type="domain" description="Xaa-Pro dipeptidyl-peptidase C-terminal" evidence="4">
    <location>
        <begin position="359"/>
        <end position="534"/>
    </location>
</feature>
<name>A0AAU8DUT4_9ACTN</name>
<feature type="region of interest" description="Disordered" evidence="2">
    <location>
        <begin position="405"/>
        <end position="427"/>
    </location>
</feature>
<feature type="compositionally biased region" description="Basic and acidic residues" evidence="2">
    <location>
        <begin position="409"/>
        <end position="418"/>
    </location>
</feature>
<dbReference type="InterPro" id="IPR008979">
    <property type="entry name" value="Galactose-bd-like_sf"/>
</dbReference>
<evidence type="ECO:0000256" key="3">
    <source>
        <dbReference type="SAM" id="SignalP"/>
    </source>
</evidence>
<dbReference type="GO" id="GO:0008239">
    <property type="term" value="F:dipeptidyl-peptidase activity"/>
    <property type="evidence" value="ECO:0007669"/>
    <property type="project" value="InterPro"/>
</dbReference>
<evidence type="ECO:0000313" key="5">
    <source>
        <dbReference type="EMBL" id="XCG65215.1"/>
    </source>
</evidence>
<evidence type="ECO:0000256" key="1">
    <source>
        <dbReference type="ARBA" id="ARBA00022801"/>
    </source>
</evidence>
<organism evidence="5">
    <name type="scientific">Nakamurella sp. A5-74</name>
    <dbReference type="NCBI Taxonomy" id="3158264"/>
    <lineage>
        <taxon>Bacteria</taxon>
        <taxon>Bacillati</taxon>
        <taxon>Actinomycetota</taxon>
        <taxon>Actinomycetes</taxon>
        <taxon>Nakamurellales</taxon>
        <taxon>Nakamurellaceae</taxon>
        <taxon>Nakamurella</taxon>
    </lineage>
</organism>
<feature type="signal peptide" evidence="3">
    <location>
        <begin position="1"/>
        <end position="28"/>
    </location>
</feature>
<dbReference type="AlphaFoldDB" id="A0AAU8DUT4"/>
<dbReference type="InterPro" id="IPR029058">
    <property type="entry name" value="AB_hydrolase_fold"/>
</dbReference>
<dbReference type="RefSeq" id="WP_353650825.1">
    <property type="nucleotide sequence ID" value="NZ_CP159218.1"/>
</dbReference>
<dbReference type="Gene3D" id="3.40.50.1820">
    <property type="entry name" value="alpha/beta hydrolase"/>
    <property type="match status" value="2"/>
</dbReference>
<dbReference type="Pfam" id="PF02129">
    <property type="entry name" value="Peptidase_S15"/>
    <property type="match status" value="1"/>
</dbReference>
<keyword evidence="1 5" id="KW-0378">Hydrolase</keyword>
<accession>A0AAU8DUT4</accession>
<feature type="region of interest" description="Disordered" evidence="2">
    <location>
        <begin position="269"/>
        <end position="294"/>
    </location>
</feature>
<dbReference type="NCBIfam" id="TIGR00976">
    <property type="entry name" value="CocE_NonD"/>
    <property type="match status" value="1"/>
</dbReference>
<dbReference type="SUPFAM" id="SSF49785">
    <property type="entry name" value="Galactose-binding domain-like"/>
    <property type="match status" value="1"/>
</dbReference>
<evidence type="ECO:0000259" key="4">
    <source>
        <dbReference type="SMART" id="SM00939"/>
    </source>
</evidence>
<gene>
    <name evidence="5" type="ORF">ABLG96_07945</name>
</gene>